<dbReference type="Gene3D" id="3.30.565.10">
    <property type="entry name" value="Histidine kinase-like ATPase, C-terminal domain"/>
    <property type="match status" value="1"/>
</dbReference>
<proteinExistence type="predicted"/>
<sequence>MKLALFYISLFIVFGISSQQSDIEKSISKIHSNIQQSQNGQRLKWMDSLVSIVKYKTDLQYDTIVNQTINLALKLDSLELAGNHIADLIYYKNNIISNPSEGLKLYKKHIKTYEHMQNSHALTRFYLNVADSYYYLNDVDTAIKFYNKTIVYAQKYNETRLAGFAHLYLGYTESDLGKFPEASKSLKTAIDIFTEVKDNFNILSSKNALSVLYSKNAFFKEAEKERNEAIELAKQDDRNDHLISLYFNAATDYRKIADYKKQIAYLKKSIDCNAKSENEMYLKSTILAELVIAYAENNNLDLAETNFKELKKIYLNNKSSKNRESYISALKSLEYQKGNYSNALAYGKEYLTLRKQKRGYEEIMLAEKFIAKVYQATDNPQKANQHLVNYYTLKDSITSVQNTKTLAYFQTLYETEKRDRKIEAQNTNIELLNVENKNKTQQLTFGIISMLVLFACILFYRSYANAKHREFVQQGFSQELIKAQEQERTRISKDLHDSVGQQLVLLKWKTQALDQPELSLLVQNTLEEVRHISRDLYPITLTKLGLTSSIQKLLFELDETTDLFVTLEIDDVNTRFDDVETLNFYRFIQESVSNVIKHANASTLFVNILKQKNGIKVLIRDNGNGFDIDDTITLNSLGLKTMTERINILKGQLSIKSKKNKGTAILVQIPT</sequence>
<dbReference type="InterPro" id="IPR050482">
    <property type="entry name" value="Sensor_HK_TwoCompSys"/>
</dbReference>
<dbReference type="SMART" id="SM00028">
    <property type="entry name" value="TPR"/>
    <property type="match status" value="3"/>
</dbReference>
<comment type="caution">
    <text evidence="11">The sequence shown here is derived from an EMBL/GenBank/DDBJ whole genome shotgun (WGS) entry which is preliminary data.</text>
</comment>
<evidence type="ECO:0000256" key="9">
    <source>
        <dbReference type="SAM" id="Phobius"/>
    </source>
</evidence>
<dbReference type="GO" id="GO:0005886">
    <property type="term" value="C:plasma membrane"/>
    <property type="evidence" value="ECO:0007669"/>
    <property type="project" value="UniProtKB-SubCell"/>
</dbReference>
<evidence type="ECO:0000259" key="10">
    <source>
        <dbReference type="PROSITE" id="PS50109"/>
    </source>
</evidence>
<dbReference type="PANTHER" id="PTHR24421:SF37">
    <property type="entry name" value="SENSOR HISTIDINE KINASE NARS"/>
    <property type="match status" value="1"/>
</dbReference>
<protein>
    <submittedName>
        <fullName evidence="11">Histidine kinase/DNA gyrase B/HSP90-like ATPase</fullName>
    </submittedName>
</protein>
<organism evidence="11 12">
    <name type="scientific">Algibacter lectus</name>
    <dbReference type="NCBI Taxonomy" id="221126"/>
    <lineage>
        <taxon>Bacteria</taxon>
        <taxon>Pseudomonadati</taxon>
        <taxon>Bacteroidota</taxon>
        <taxon>Flavobacteriia</taxon>
        <taxon>Flavobacteriales</taxon>
        <taxon>Flavobacteriaceae</taxon>
        <taxon>Algibacter</taxon>
    </lineage>
</organism>
<dbReference type="GO" id="GO:0046983">
    <property type="term" value="F:protein dimerization activity"/>
    <property type="evidence" value="ECO:0007669"/>
    <property type="project" value="InterPro"/>
</dbReference>
<keyword evidence="6 9" id="KW-1133">Transmembrane helix</keyword>
<evidence type="ECO:0000256" key="5">
    <source>
        <dbReference type="ARBA" id="ARBA00022777"/>
    </source>
</evidence>
<keyword evidence="3" id="KW-0808">Transferase</keyword>
<dbReference type="AlphaFoldDB" id="A0A4R8M6I8"/>
<reference evidence="11 12" key="1">
    <citation type="submission" date="2019-03" db="EMBL/GenBank/DDBJ databases">
        <title>Genomic Encyclopedia of Type Strains, Phase III (KMG-III): the genomes of soil and plant-associated and newly described type strains.</title>
        <authorList>
            <person name="Whitman W."/>
        </authorList>
    </citation>
    <scope>NUCLEOTIDE SEQUENCE [LARGE SCALE GENOMIC DNA]</scope>
    <source>
        <strain evidence="11 12">CECT 8301</strain>
    </source>
</reference>
<accession>A0A4R8M6I8</accession>
<keyword evidence="2" id="KW-1003">Cell membrane</keyword>
<dbReference type="Gene3D" id="1.25.40.10">
    <property type="entry name" value="Tetratricopeptide repeat domain"/>
    <property type="match status" value="2"/>
</dbReference>
<dbReference type="InterPro" id="IPR003594">
    <property type="entry name" value="HATPase_dom"/>
</dbReference>
<keyword evidence="5 11" id="KW-0418">Kinase</keyword>
<name>A0A4R8M6I8_9FLAO</name>
<dbReference type="Pfam" id="PF07730">
    <property type="entry name" value="HisKA_3"/>
    <property type="match status" value="1"/>
</dbReference>
<dbReference type="RefSeq" id="WP_133969370.1">
    <property type="nucleotide sequence ID" value="NZ_SORL01000014.1"/>
</dbReference>
<dbReference type="InterPro" id="IPR005467">
    <property type="entry name" value="His_kinase_dom"/>
</dbReference>
<keyword evidence="8 9" id="KW-0472">Membrane</keyword>
<dbReference type="PANTHER" id="PTHR24421">
    <property type="entry name" value="NITRATE/NITRITE SENSOR PROTEIN NARX-RELATED"/>
    <property type="match status" value="1"/>
</dbReference>
<dbReference type="Pfam" id="PF02518">
    <property type="entry name" value="HATPase_c"/>
    <property type="match status" value="1"/>
</dbReference>
<dbReference type="Gene3D" id="1.20.5.1930">
    <property type="match status" value="1"/>
</dbReference>
<evidence type="ECO:0000256" key="8">
    <source>
        <dbReference type="ARBA" id="ARBA00023136"/>
    </source>
</evidence>
<dbReference type="GO" id="GO:0000155">
    <property type="term" value="F:phosphorelay sensor kinase activity"/>
    <property type="evidence" value="ECO:0007669"/>
    <property type="project" value="InterPro"/>
</dbReference>
<evidence type="ECO:0000256" key="4">
    <source>
        <dbReference type="ARBA" id="ARBA00022692"/>
    </source>
</evidence>
<dbReference type="PROSITE" id="PS50109">
    <property type="entry name" value="HIS_KIN"/>
    <property type="match status" value="1"/>
</dbReference>
<evidence type="ECO:0000256" key="2">
    <source>
        <dbReference type="ARBA" id="ARBA00022475"/>
    </source>
</evidence>
<evidence type="ECO:0000313" key="11">
    <source>
        <dbReference type="EMBL" id="TDY59872.1"/>
    </source>
</evidence>
<feature type="transmembrane region" description="Helical" evidence="9">
    <location>
        <begin position="443"/>
        <end position="460"/>
    </location>
</feature>
<feature type="domain" description="Histidine kinase" evidence="10">
    <location>
        <begin position="494"/>
        <end position="671"/>
    </location>
</feature>
<dbReference type="InterPro" id="IPR011990">
    <property type="entry name" value="TPR-like_helical_dom_sf"/>
</dbReference>
<evidence type="ECO:0000256" key="1">
    <source>
        <dbReference type="ARBA" id="ARBA00004651"/>
    </source>
</evidence>
<dbReference type="Proteomes" id="UP000294824">
    <property type="component" value="Unassembled WGS sequence"/>
</dbReference>
<keyword evidence="12" id="KW-1185">Reference proteome</keyword>
<dbReference type="InterPro" id="IPR011712">
    <property type="entry name" value="Sig_transdc_His_kin_sub3_dim/P"/>
</dbReference>
<evidence type="ECO:0000256" key="7">
    <source>
        <dbReference type="ARBA" id="ARBA00023012"/>
    </source>
</evidence>
<dbReference type="SUPFAM" id="SSF55874">
    <property type="entry name" value="ATPase domain of HSP90 chaperone/DNA topoisomerase II/histidine kinase"/>
    <property type="match status" value="1"/>
</dbReference>
<evidence type="ECO:0000313" key="12">
    <source>
        <dbReference type="Proteomes" id="UP000294824"/>
    </source>
</evidence>
<comment type="subcellular location">
    <subcellularLocation>
        <location evidence="1">Cell membrane</location>
        <topology evidence="1">Multi-pass membrane protein</topology>
    </subcellularLocation>
</comment>
<dbReference type="CDD" id="cd16917">
    <property type="entry name" value="HATPase_UhpB-NarQ-NarX-like"/>
    <property type="match status" value="1"/>
</dbReference>
<dbReference type="EMBL" id="SORL01000014">
    <property type="protein sequence ID" value="TDY59872.1"/>
    <property type="molecule type" value="Genomic_DNA"/>
</dbReference>
<keyword evidence="4 9" id="KW-0812">Transmembrane</keyword>
<keyword evidence="7" id="KW-0902">Two-component regulatory system</keyword>
<evidence type="ECO:0000256" key="6">
    <source>
        <dbReference type="ARBA" id="ARBA00022989"/>
    </source>
</evidence>
<evidence type="ECO:0000256" key="3">
    <source>
        <dbReference type="ARBA" id="ARBA00022679"/>
    </source>
</evidence>
<dbReference type="SUPFAM" id="SSF48452">
    <property type="entry name" value="TPR-like"/>
    <property type="match status" value="2"/>
</dbReference>
<dbReference type="InterPro" id="IPR036890">
    <property type="entry name" value="HATPase_C_sf"/>
</dbReference>
<dbReference type="InterPro" id="IPR019734">
    <property type="entry name" value="TPR_rpt"/>
</dbReference>
<gene>
    <name evidence="11" type="ORF">DFQ06_3909</name>
</gene>